<evidence type="ECO:0000256" key="13">
    <source>
        <dbReference type="ARBA" id="ARBA00022989"/>
    </source>
</evidence>
<protein>
    <recommendedName>
        <fullName evidence="16">Potassium-transporting ATPase ATP-binding subunit</fullName>
        <ecNumber evidence="16">7.2.2.6</ecNumber>
    </recommendedName>
    <alternativeName>
        <fullName evidence="16">ATP phosphohydrolase [potassium-transporting] B chain</fullName>
    </alternativeName>
    <alternativeName>
        <fullName evidence="16">Potassium-binding and translocating subunit B</fullName>
    </alternativeName>
    <alternativeName>
        <fullName evidence="16">Potassium-translocating ATPase B chain</fullName>
    </alternativeName>
</protein>
<keyword evidence="13 16" id="KW-1133">Transmembrane helix</keyword>
<dbReference type="FunFam" id="3.40.1110.10:FF:000007">
    <property type="entry name" value="Potassium-transporting ATPase ATP-binding subunit"/>
    <property type="match status" value="1"/>
</dbReference>
<comment type="function">
    <text evidence="16">Part of the high-affinity ATP-driven potassium transport (or Kdp) system, which catalyzes the hydrolysis of ATP coupled with the electrogenic transport of potassium into the cytoplasm. This subunit is responsible for energy coupling to the transport system and for the release of the potassium ions to the cytoplasm.</text>
</comment>
<keyword evidence="4 16" id="KW-0633">Potassium transport</keyword>
<feature type="binding site" evidence="16">
    <location>
        <position position="421"/>
    </location>
    <ligand>
        <name>ATP</name>
        <dbReference type="ChEBI" id="CHEBI:30616"/>
    </ligand>
</feature>
<dbReference type="PRINTS" id="PR00119">
    <property type="entry name" value="CATATPASE"/>
</dbReference>
<feature type="domain" description="P-type ATPase A" evidence="18">
    <location>
        <begin position="132"/>
        <end position="233"/>
    </location>
</feature>
<evidence type="ECO:0000256" key="2">
    <source>
        <dbReference type="ARBA" id="ARBA00022448"/>
    </source>
</evidence>
<reference evidence="19" key="1">
    <citation type="journal article" date="2014" name="Int. J. Syst. Evol. Microbiol.">
        <title>Complete genome sequence of Corynebacterium casei LMG S-19264T (=DSM 44701T), isolated from a smear-ripened cheese.</title>
        <authorList>
            <consortium name="US DOE Joint Genome Institute (JGI-PGF)"/>
            <person name="Walter F."/>
            <person name="Albersmeier A."/>
            <person name="Kalinowski J."/>
            <person name="Ruckert C."/>
        </authorList>
    </citation>
    <scope>NUCLEOTIDE SEQUENCE</scope>
    <source>
        <strain evidence="19">JCM 4784</strain>
    </source>
</reference>
<feature type="transmembrane region" description="Helical" evidence="16">
    <location>
        <begin position="90"/>
        <end position="109"/>
    </location>
</feature>
<evidence type="ECO:0000256" key="7">
    <source>
        <dbReference type="ARBA" id="ARBA00022723"/>
    </source>
</evidence>
<keyword evidence="11 16" id="KW-0630">Potassium</keyword>
<dbReference type="InterPro" id="IPR008250">
    <property type="entry name" value="ATPase_P-typ_transduc_dom_A_sf"/>
</dbReference>
<evidence type="ECO:0000313" key="20">
    <source>
        <dbReference type="Proteomes" id="UP000608024"/>
    </source>
</evidence>
<dbReference type="GO" id="GO:0008556">
    <property type="term" value="F:P-type potassium transmembrane transporter activity"/>
    <property type="evidence" value="ECO:0007669"/>
    <property type="project" value="UniProtKB-UniRule"/>
</dbReference>
<keyword evidence="9 16" id="KW-0067">ATP-binding</keyword>
<dbReference type="PROSITE" id="PS00154">
    <property type="entry name" value="ATPASE_E1_E2"/>
    <property type="match status" value="1"/>
</dbReference>
<dbReference type="InterPro" id="IPR036412">
    <property type="entry name" value="HAD-like_sf"/>
</dbReference>
<keyword evidence="3 16" id="KW-1003">Cell membrane</keyword>
<keyword evidence="2 16" id="KW-0813">Transport</keyword>
<dbReference type="Pfam" id="PF00122">
    <property type="entry name" value="E1-E2_ATPase"/>
    <property type="match status" value="1"/>
</dbReference>
<dbReference type="Gene3D" id="2.70.150.10">
    <property type="entry name" value="Calcium-transporting ATPase, cytoplasmic transduction domain A"/>
    <property type="match status" value="1"/>
</dbReference>
<name>A0A918Z3J2_9ACTN</name>
<keyword evidence="6 16" id="KW-0812">Transmembrane</keyword>
<dbReference type="SFLD" id="SFLDG00002">
    <property type="entry name" value="C1.7:_P-type_atpase_like"/>
    <property type="match status" value="1"/>
</dbReference>
<dbReference type="PANTHER" id="PTHR43743:SF1">
    <property type="entry name" value="POTASSIUM-TRANSPORTING ATPASE ATP-BINDING SUBUNIT"/>
    <property type="match status" value="1"/>
</dbReference>
<dbReference type="EC" id="7.2.2.6" evidence="16"/>
<evidence type="ECO:0000256" key="16">
    <source>
        <dbReference type="HAMAP-Rule" id="MF_00285"/>
    </source>
</evidence>
<reference evidence="19" key="2">
    <citation type="submission" date="2020-09" db="EMBL/GenBank/DDBJ databases">
        <authorList>
            <person name="Sun Q."/>
            <person name="Ohkuma M."/>
        </authorList>
    </citation>
    <scope>NUCLEOTIDE SEQUENCE</scope>
    <source>
        <strain evidence="19">JCM 4784</strain>
    </source>
</reference>
<keyword evidence="7 16" id="KW-0479">Metal-binding</keyword>
<feature type="binding site" evidence="16">
    <location>
        <position position="369"/>
    </location>
    <ligand>
        <name>ATP</name>
        <dbReference type="ChEBI" id="CHEBI:30616"/>
    </ligand>
</feature>
<feature type="transmembrane region" description="Helical" evidence="16">
    <location>
        <begin position="277"/>
        <end position="301"/>
    </location>
</feature>
<evidence type="ECO:0000256" key="1">
    <source>
        <dbReference type="ARBA" id="ARBA00004651"/>
    </source>
</evidence>
<dbReference type="Gene3D" id="3.40.1110.10">
    <property type="entry name" value="Calcium-transporting ATPase, cytoplasmic domain N"/>
    <property type="match status" value="1"/>
</dbReference>
<dbReference type="CDD" id="cd02078">
    <property type="entry name" value="P-type_ATPase_K"/>
    <property type="match status" value="1"/>
</dbReference>
<dbReference type="SUPFAM" id="SSF81653">
    <property type="entry name" value="Calcium ATPase, transduction domain A"/>
    <property type="match status" value="1"/>
</dbReference>
<dbReference type="GO" id="GO:0005886">
    <property type="term" value="C:plasma membrane"/>
    <property type="evidence" value="ECO:0007669"/>
    <property type="project" value="UniProtKB-SubCell"/>
</dbReference>
<gene>
    <name evidence="16 19" type="primary">kdpB</name>
    <name evidence="19" type="ORF">GCM10018785_01310</name>
</gene>
<evidence type="ECO:0000256" key="11">
    <source>
        <dbReference type="ARBA" id="ARBA00022958"/>
    </source>
</evidence>
<dbReference type="InterPro" id="IPR023298">
    <property type="entry name" value="ATPase_P-typ_TM_dom_sf"/>
</dbReference>
<comment type="catalytic activity">
    <reaction evidence="16">
        <text>K(+)(out) + ATP + H2O = K(+)(in) + ADP + phosphate + H(+)</text>
        <dbReference type="Rhea" id="RHEA:16777"/>
        <dbReference type="ChEBI" id="CHEBI:15377"/>
        <dbReference type="ChEBI" id="CHEBI:15378"/>
        <dbReference type="ChEBI" id="CHEBI:29103"/>
        <dbReference type="ChEBI" id="CHEBI:30616"/>
        <dbReference type="ChEBI" id="CHEBI:43474"/>
        <dbReference type="ChEBI" id="CHEBI:456216"/>
        <dbReference type="EC" id="7.2.2.6"/>
    </reaction>
</comment>
<evidence type="ECO:0000256" key="6">
    <source>
        <dbReference type="ARBA" id="ARBA00022692"/>
    </source>
</evidence>
<feature type="transmembrane region" description="Helical" evidence="16">
    <location>
        <begin position="686"/>
        <end position="709"/>
    </location>
</feature>
<feature type="active site" description="4-aspartylphosphate intermediate" evidence="16">
    <location>
        <position position="332"/>
    </location>
</feature>
<dbReference type="HAMAP" id="MF_00285">
    <property type="entry name" value="KdpB"/>
    <property type="match status" value="1"/>
</dbReference>
<dbReference type="SUPFAM" id="SSF81665">
    <property type="entry name" value="Calcium ATPase, transmembrane domain M"/>
    <property type="match status" value="1"/>
</dbReference>
<dbReference type="Gene3D" id="3.40.50.1000">
    <property type="entry name" value="HAD superfamily/HAD-like"/>
    <property type="match status" value="1"/>
</dbReference>
<evidence type="ECO:0000256" key="14">
    <source>
        <dbReference type="ARBA" id="ARBA00023065"/>
    </source>
</evidence>
<dbReference type="NCBIfam" id="TIGR01497">
    <property type="entry name" value="kdpB"/>
    <property type="match status" value="1"/>
</dbReference>
<dbReference type="PANTHER" id="PTHR43743">
    <property type="entry name" value="POTASSIUM-TRANSPORTING ATPASE ATP-BINDING SUBUNIT"/>
    <property type="match status" value="1"/>
</dbReference>
<organism evidence="19 20">
    <name type="scientific">Streptomyces longispororuber</name>
    <dbReference type="NCBI Taxonomy" id="68230"/>
    <lineage>
        <taxon>Bacteria</taxon>
        <taxon>Bacillati</taxon>
        <taxon>Actinomycetota</taxon>
        <taxon>Actinomycetes</taxon>
        <taxon>Kitasatosporales</taxon>
        <taxon>Streptomycetaceae</taxon>
        <taxon>Streptomyces</taxon>
    </lineage>
</organism>
<comment type="caution">
    <text evidence="19">The sequence shown here is derived from an EMBL/GenBank/DDBJ whole genome shotgun (WGS) entry which is preliminary data.</text>
</comment>
<evidence type="ECO:0000256" key="9">
    <source>
        <dbReference type="ARBA" id="ARBA00022840"/>
    </source>
</evidence>
<dbReference type="InterPro" id="IPR059000">
    <property type="entry name" value="ATPase_P-type_domA"/>
</dbReference>
<keyword evidence="12 16" id="KW-1278">Translocase</keyword>
<feature type="transmembrane region" description="Helical" evidence="16">
    <location>
        <begin position="614"/>
        <end position="632"/>
    </location>
</feature>
<evidence type="ECO:0000256" key="5">
    <source>
        <dbReference type="ARBA" id="ARBA00022553"/>
    </source>
</evidence>
<dbReference type="FunFam" id="2.70.150.10:FF:000033">
    <property type="entry name" value="Potassium-transporting ATPase ATP-binding subunit"/>
    <property type="match status" value="1"/>
</dbReference>
<dbReference type="NCBIfam" id="TIGR01494">
    <property type="entry name" value="ATPase_P-type"/>
    <property type="match status" value="2"/>
</dbReference>
<feature type="binding site" evidence="16">
    <location>
        <position position="373"/>
    </location>
    <ligand>
        <name>ATP</name>
        <dbReference type="ChEBI" id="CHEBI:30616"/>
    </ligand>
</feature>
<dbReference type="SFLD" id="SFLDF00027">
    <property type="entry name" value="p-type_atpase"/>
    <property type="match status" value="1"/>
</dbReference>
<dbReference type="EMBL" id="BNBT01000001">
    <property type="protein sequence ID" value="GHE35278.1"/>
    <property type="molecule type" value="Genomic_DNA"/>
</dbReference>
<evidence type="ECO:0000256" key="3">
    <source>
        <dbReference type="ARBA" id="ARBA00022475"/>
    </source>
</evidence>
<accession>A0A918Z3J2</accession>
<sequence>MTVPTEQEEPGSMTTATPTRAPHQDVPTGHGPDDGRVGQGLFDPAQLLRSVPDAVRKLDPRVMVKSPVMFVVLIGSVLTTLLAVKDPGDWFGWAIAAWLWLTTLFANLAEAVAEGRGKAQADTLRKAKTDTVARRLAADGGAEERVPGTELRVGDLVVCEAGDVIPGDGDVVEGVASVDESAITGESAPVIRESGGDRSAVTGGTKVLSDRVVIKITTKPGETFIDRMINLVEGAARQKTPNEIALNILLASLTVVFLLAVVTLQPFAVYAGAEQSMIVLCALLVCLIPTTIGALLSAIGIAGMDRLVQRNVLAMSGRAVEAAGDVSTLLLDKTGTITLGNRRAAEFVPVRGTTEAEVADAAQLSSLADETPEGRSIVVLAKEKYGLRERHQGELTGAEWIAFTAQTRMSGVDVDGRKVRKGATGSVLAWVQERGGTATAEARELTDTIAQAGGTPLLVAVEDADGARVLGVIHLKDVVKEGMRERFDELRRMGIKTVMITGDNPLTAKAIADEAGVDDFLAEATPEDKMALIKREQAGGKLVAMTGDGTNDAPALAQADVGVAMNTGTSAAKEAGNMVDLDSNPTKLIEIVEIGKQLLITRGALTTFSIANDVAKYFAIIPAMFAVVYPGLDKLNIMDLSSPKSAILSAVIFNALIIVALVPLALKGVRYRPMSADRMLRRNLGLYGLGGLVAPFVGIKLIDLLISLIPGIG</sequence>
<dbReference type="RefSeq" id="WP_190133785.1">
    <property type="nucleotide sequence ID" value="NZ_BNBT01000001.1"/>
</dbReference>
<dbReference type="InterPro" id="IPR001757">
    <property type="entry name" value="P_typ_ATPase"/>
</dbReference>
<keyword evidence="14 16" id="KW-0406">Ion transport</keyword>
<evidence type="ECO:0000256" key="12">
    <source>
        <dbReference type="ARBA" id="ARBA00022967"/>
    </source>
</evidence>
<evidence type="ECO:0000256" key="8">
    <source>
        <dbReference type="ARBA" id="ARBA00022741"/>
    </source>
</evidence>
<feature type="binding site" evidence="16">
    <location>
        <begin position="403"/>
        <end position="410"/>
    </location>
    <ligand>
        <name>ATP</name>
        <dbReference type="ChEBI" id="CHEBI:30616"/>
    </ligand>
</feature>
<evidence type="ECO:0000256" key="10">
    <source>
        <dbReference type="ARBA" id="ARBA00022842"/>
    </source>
</evidence>
<evidence type="ECO:0000256" key="17">
    <source>
        <dbReference type="SAM" id="MobiDB-lite"/>
    </source>
</evidence>
<keyword evidence="5 16" id="KW-0597">Phosphoprotein</keyword>
<dbReference type="GO" id="GO:0005524">
    <property type="term" value="F:ATP binding"/>
    <property type="evidence" value="ECO:0007669"/>
    <property type="project" value="UniProtKB-UniRule"/>
</dbReference>
<dbReference type="SUPFAM" id="SSF56784">
    <property type="entry name" value="HAD-like"/>
    <property type="match status" value="1"/>
</dbReference>
<feature type="region of interest" description="Disordered" evidence="17">
    <location>
        <begin position="1"/>
        <end position="39"/>
    </location>
</feature>
<keyword evidence="15 16" id="KW-0472">Membrane</keyword>
<comment type="subunit">
    <text evidence="16">The system is composed of three essential subunits: KdpA, KdpB and KdpC.</text>
</comment>
<keyword evidence="8 16" id="KW-0547">Nucleotide-binding</keyword>
<keyword evidence="10 16" id="KW-0460">Magnesium</keyword>
<proteinExistence type="inferred from homology"/>
<dbReference type="InterPro" id="IPR006391">
    <property type="entry name" value="P-type_ATPase_bsu_IA"/>
</dbReference>
<dbReference type="InterPro" id="IPR018303">
    <property type="entry name" value="ATPase_P-typ_P_site"/>
</dbReference>
<evidence type="ECO:0000256" key="15">
    <source>
        <dbReference type="ARBA" id="ARBA00023136"/>
    </source>
</evidence>
<dbReference type="SFLD" id="SFLDS00003">
    <property type="entry name" value="Haloacid_Dehalogenase"/>
    <property type="match status" value="1"/>
</dbReference>
<feature type="transmembrane region" description="Helical" evidence="16">
    <location>
        <begin position="66"/>
        <end position="84"/>
    </location>
</feature>
<feature type="transmembrane region" description="Helical" evidence="16">
    <location>
        <begin position="647"/>
        <end position="666"/>
    </location>
</feature>
<feature type="binding site" evidence="16">
    <location>
        <position position="548"/>
    </location>
    <ligand>
        <name>Mg(2+)</name>
        <dbReference type="ChEBI" id="CHEBI:18420"/>
    </ligand>
</feature>
<keyword evidence="20" id="KW-1185">Reference proteome</keyword>
<evidence type="ECO:0000313" key="19">
    <source>
        <dbReference type="EMBL" id="GHE35278.1"/>
    </source>
</evidence>
<evidence type="ECO:0000256" key="4">
    <source>
        <dbReference type="ARBA" id="ARBA00022538"/>
    </source>
</evidence>
<dbReference type="InterPro" id="IPR023299">
    <property type="entry name" value="ATPase_P-typ_cyto_dom_N"/>
</dbReference>
<dbReference type="Pfam" id="PF00702">
    <property type="entry name" value="Hydrolase"/>
    <property type="match status" value="1"/>
</dbReference>
<dbReference type="GO" id="GO:0016887">
    <property type="term" value="F:ATP hydrolysis activity"/>
    <property type="evidence" value="ECO:0007669"/>
    <property type="project" value="InterPro"/>
</dbReference>
<feature type="transmembrane region" description="Helical" evidence="16">
    <location>
        <begin position="244"/>
        <end position="265"/>
    </location>
</feature>
<dbReference type="AlphaFoldDB" id="A0A918Z3J2"/>
<evidence type="ECO:0000259" key="18">
    <source>
        <dbReference type="Pfam" id="PF00122"/>
    </source>
</evidence>
<dbReference type="Proteomes" id="UP000608024">
    <property type="component" value="Unassembled WGS sequence"/>
</dbReference>
<dbReference type="InterPro" id="IPR044492">
    <property type="entry name" value="P_typ_ATPase_HD_dom"/>
</dbReference>
<dbReference type="InterPro" id="IPR023214">
    <property type="entry name" value="HAD_sf"/>
</dbReference>
<comment type="similarity">
    <text evidence="16">Belongs to the cation transport ATPase (P-type) (TC 3.A.3) family. Type IA subfamily.</text>
</comment>
<dbReference type="GO" id="GO:0000287">
    <property type="term" value="F:magnesium ion binding"/>
    <property type="evidence" value="ECO:0007669"/>
    <property type="project" value="UniProtKB-UniRule"/>
</dbReference>
<comment type="subcellular location">
    <subcellularLocation>
        <location evidence="1 16">Cell membrane</location>
        <topology evidence="1 16">Multi-pass membrane protein</topology>
    </subcellularLocation>
</comment>
<feature type="binding site" evidence="16">
    <location>
        <position position="552"/>
    </location>
    <ligand>
        <name>Mg(2+)</name>
        <dbReference type="ChEBI" id="CHEBI:18420"/>
    </ligand>
</feature>